<feature type="compositionally biased region" description="Acidic residues" evidence="2">
    <location>
        <begin position="504"/>
        <end position="513"/>
    </location>
</feature>
<reference evidence="4" key="1">
    <citation type="submission" date="2023-07" db="EMBL/GenBank/DDBJ databases">
        <title>A draft genome of Kazachstania heterogenica Y-27499.</title>
        <authorList>
            <person name="Donic C."/>
            <person name="Kralova J.S."/>
            <person name="Fidel L."/>
            <person name="Ben-Dor S."/>
            <person name="Jung S."/>
        </authorList>
    </citation>
    <scope>NUCLEOTIDE SEQUENCE [LARGE SCALE GENOMIC DNA]</scope>
    <source>
        <strain evidence="4">Y27499</strain>
    </source>
</reference>
<evidence type="ECO:0000313" key="4">
    <source>
        <dbReference type="Proteomes" id="UP001306508"/>
    </source>
</evidence>
<evidence type="ECO:0000256" key="1">
    <source>
        <dbReference type="SAM" id="Coils"/>
    </source>
</evidence>
<comment type="caution">
    <text evidence="3">The sequence shown here is derived from an EMBL/GenBank/DDBJ whole genome shotgun (WGS) entry which is preliminary data.</text>
</comment>
<dbReference type="InterPro" id="IPR014751">
    <property type="entry name" value="XRCC4-like_C"/>
</dbReference>
<dbReference type="Proteomes" id="UP001306508">
    <property type="component" value="Unassembled WGS sequence"/>
</dbReference>
<organism evidence="3 4">
    <name type="scientific">Arxiozyma heterogenica</name>
    <dbReference type="NCBI Taxonomy" id="278026"/>
    <lineage>
        <taxon>Eukaryota</taxon>
        <taxon>Fungi</taxon>
        <taxon>Dikarya</taxon>
        <taxon>Ascomycota</taxon>
        <taxon>Saccharomycotina</taxon>
        <taxon>Saccharomycetes</taxon>
        <taxon>Saccharomycetales</taxon>
        <taxon>Saccharomycetaceae</taxon>
        <taxon>Arxiozyma</taxon>
    </lineage>
</organism>
<evidence type="ECO:0000313" key="3">
    <source>
        <dbReference type="EMBL" id="KAK5781150.1"/>
    </source>
</evidence>
<feature type="compositionally biased region" description="Basic and acidic residues" evidence="2">
    <location>
        <begin position="477"/>
        <end position="487"/>
    </location>
</feature>
<evidence type="ECO:0000256" key="2">
    <source>
        <dbReference type="SAM" id="MobiDB-lite"/>
    </source>
</evidence>
<dbReference type="Gene3D" id="1.20.5.370">
    <property type="match status" value="1"/>
</dbReference>
<dbReference type="SUPFAM" id="SSF58022">
    <property type="entry name" value="XRCC4, C-terminal oligomerization domain"/>
    <property type="match status" value="1"/>
</dbReference>
<feature type="coiled-coil region" evidence="1">
    <location>
        <begin position="207"/>
        <end position="277"/>
    </location>
</feature>
<sequence>MKISFTSCVKILPIKKSSFLTSTERYTTVEFGLCESIIVIDGNNSTCDKCLSTLNIDQLVKLNVESLKISDGSDIWEKKQVTIDSLQIFTSVSIPYKSHISEQWFNDNSINMEEDQFYRICIWYELIKILTGNQIFCFQCDNVIEYSDFVCHYNINSSDNIDNSLSFTLELHSNTDIIRNLAQFTLKIVQNGEIDLFLLSSRMFENLKTSNSMIKGLLQENKSLREQIDKSINERKQLDALLEKRDKVTKAMMINLLNEKKSKIKELGSKLSSLQTNQVTDSDLINNYVHSPIVQLNSPGRRKRKFYADLKSPIPSIRRKNSVKIKSDGPSLTNIKNSPTNIPSLESRNDNNVKTKLKTAANDDTFDGFNNSKFLGINKTINFDNLDLVEPEIEIPKLRIKDQTKKYNNEENLIYRKAKNDDTSLLYELIKKEDFNKTFDNYIDQGEDDFTSNYPRDNCEEINLTTIEGSKNINNNERGKNSDETNRALKKNTLGTETISETDISTDIETDTD</sequence>
<keyword evidence="4" id="KW-1185">Reference proteome</keyword>
<accession>A0AAN7WNC7</accession>
<dbReference type="EMBL" id="JAWIZZ010000038">
    <property type="protein sequence ID" value="KAK5781150.1"/>
    <property type="molecule type" value="Genomic_DNA"/>
</dbReference>
<feature type="region of interest" description="Disordered" evidence="2">
    <location>
        <begin position="470"/>
        <end position="513"/>
    </location>
</feature>
<keyword evidence="1" id="KW-0175">Coiled coil</keyword>
<gene>
    <name evidence="3" type="ORF">RI543_001543</name>
</gene>
<name>A0AAN7WNC7_9SACH</name>
<proteinExistence type="predicted"/>
<protein>
    <submittedName>
        <fullName evidence="3">Uncharacterized protein</fullName>
    </submittedName>
</protein>
<dbReference type="AlphaFoldDB" id="A0AAN7WNC7"/>